<proteinExistence type="predicted"/>
<reference evidence="1 2" key="5">
    <citation type="journal article" date="2011" name="ISME J.">
        <title>Dual transcriptional profiling of a bacterial/fungal confrontation: Collimonas fungivorans versus Aspergillus niger.</title>
        <authorList>
            <person name="Mela F."/>
            <person name="Fritsche K."/>
            <person name="de Boer W."/>
            <person name="van Veen J.A."/>
            <person name="de Graaff L.H."/>
            <person name="van den Berg M."/>
            <person name="Leveau J.H."/>
        </authorList>
    </citation>
    <scope>NUCLEOTIDE SEQUENCE [LARGE SCALE GENOMIC DNA]</scope>
    <source>
        <strain evidence="1 2">Ter331</strain>
    </source>
</reference>
<protein>
    <submittedName>
        <fullName evidence="1">Uncharacterized protein</fullName>
    </submittedName>
</protein>
<dbReference type="Proteomes" id="UP000008392">
    <property type="component" value="Chromosome"/>
</dbReference>
<dbReference type="Pfam" id="PF14307">
    <property type="entry name" value="Glyco_tran_WbsX"/>
    <property type="match status" value="1"/>
</dbReference>
<dbReference type="PANTHER" id="PTHR41244:SF1">
    <property type="entry name" value="GLYCOSYLTRANSFERASE"/>
    <property type="match status" value="1"/>
</dbReference>
<dbReference type="PANTHER" id="PTHR41244">
    <property type="entry name" value="RHAMNAN SYNTHESIS F"/>
    <property type="match status" value="1"/>
</dbReference>
<reference evidence="1 2" key="4">
    <citation type="journal article" date="2010" name="Environ. Microbiol.">
        <title>The bacterial genus Collimonas: mycophagy, weathering and other adaptive solutions to life in oligotrophic soil environments.</title>
        <authorList>
            <person name="Leveau J.H."/>
            <person name="Uroz S."/>
            <person name="de Boer W."/>
        </authorList>
    </citation>
    <scope>NUCLEOTIDE SEQUENCE [LARGE SCALE GENOMIC DNA]</scope>
    <source>
        <strain evidence="1 2">Ter331</strain>
    </source>
</reference>
<reference evidence="1 2" key="2">
    <citation type="journal article" date="2006" name="J. Microbiol. Methods">
        <title>Genomic flank-sequencing of plasposon insertion sites for rapid identification of functional genes.</title>
        <authorList>
            <person name="Leveau J.H."/>
            <person name="Gerards S."/>
            <person name="Fritsche K."/>
            <person name="Zondag G."/>
            <person name="van Veen J.A."/>
        </authorList>
    </citation>
    <scope>NUCLEOTIDE SEQUENCE [LARGE SCALE GENOMIC DNA]</scope>
    <source>
        <strain evidence="1 2">Ter331</strain>
    </source>
</reference>
<dbReference type="EMBL" id="CP002745">
    <property type="protein sequence ID" value="AEK63128.1"/>
    <property type="molecule type" value="Genomic_DNA"/>
</dbReference>
<dbReference type="AlphaFoldDB" id="G0AD23"/>
<reference evidence="2" key="6">
    <citation type="submission" date="2011-05" db="EMBL/GenBank/DDBJ databases">
        <title>Complete sequence of Collimonas fungivorans Ter331.</title>
        <authorList>
            <person name="Leveau J.H."/>
        </authorList>
    </citation>
    <scope>NUCLEOTIDE SEQUENCE [LARGE SCALE GENOMIC DNA]</scope>
    <source>
        <strain evidence="2">Ter331</strain>
    </source>
</reference>
<name>G0AD23_COLFT</name>
<dbReference type="KEGG" id="cfu:CFU_3304"/>
<reference evidence="1 2" key="1">
    <citation type="journal article" date="2004" name="Environ. Microbiol.">
        <title>Phylogeny-function analysis of (meta)genomic libraries: screening for expression of ribosomal RNA genes by large-insert library fluorescent in situ hybridization (LIL-FISH).</title>
        <authorList>
            <person name="Leveau J.H."/>
            <person name="Gerards S."/>
            <person name="de Boer W."/>
            <person name="van Veen J.A."/>
        </authorList>
    </citation>
    <scope>NUCLEOTIDE SEQUENCE [LARGE SCALE GENOMIC DNA]</scope>
    <source>
        <strain evidence="1 2">Ter331</strain>
    </source>
</reference>
<accession>G0AD23</accession>
<evidence type="ECO:0000313" key="2">
    <source>
        <dbReference type="Proteomes" id="UP000008392"/>
    </source>
</evidence>
<dbReference type="Gene3D" id="3.20.20.80">
    <property type="entry name" value="Glycosidases"/>
    <property type="match status" value="1"/>
</dbReference>
<gene>
    <name evidence="1" type="ordered locus">CFU_3304</name>
</gene>
<organism evidence="1 2">
    <name type="scientific">Collimonas fungivorans (strain Ter331)</name>
    <dbReference type="NCBI Taxonomy" id="1005048"/>
    <lineage>
        <taxon>Bacteria</taxon>
        <taxon>Pseudomonadati</taxon>
        <taxon>Pseudomonadota</taxon>
        <taxon>Betaproteobacteria</taxon>
        <taxon>Burkholderiales</taxon>
        <taxon>Oxalobacteraceae</taxon>
        <taxon>Collimonas</taxon>
    </lineage>
</organism>
<dbReference type="InterPro" id="IPR032719">
    <property type="entry name" value="WbsX"/>
</dbReference>
<dbReference type="STRING" id="1005048.CFU_3304"/>
<dbReference type="HOGENOM" id="CLU_1018250_0_0_4"/>
<reference evidence="1 2" key="3">
    <citation type="journal article" date="2008" name="FEMS Microbiol. Ecol.">
        <title>Identification and characterization of genes underlying chitinolysis in Collimonas fungivorans Ter331.</title>
        <authorList>
            <person name="Fritsche K."/>
            <person name="de Boer W."/>
            <person name="Gerards S."/>
            <person name="van den Berg M."/>
            <person name="van Veen J.A."/>
            <person name="Leveau J.H."/>
        </authorList>
    </citation>
    <scope>NUCLEOTIDE SEQUENCE [LARGE SCALE GENOMIC DNA]</scope>
    <source>
        <strain evidence="1 2">Ter331</strain>
    </source>
</reference>
<sequence>MRRSILRLPAISLHRMRPAMSTNPATRNPQPLRPVIQRSGRLSIGAVDGFLDDWIARFASRRAFLRIDGRPVLSLLNVTDFDKLYGTDGFLFLLQYIRRKLISHFGVNPFLIGVFPLIDEYHTRILQRLPVDAVTGYGMLPDWEGPPVQWYGELIPKRVAEWHRLQQRLSIPFLPVVCAGWDATLRGAPVADIRQVRGFPWRPIVAGVTPQLFGRFLDEAIAFNQRWHPAHRVVFLHAYNEWTEASAIEPSERFGSGFLEQIHARSRQLEGAL</sequence>
<evidence type="ECO:0000313" key="1">
    <source>
        <dbReference type="EMBL" id="AEK63128.1"/>
    </source>
</evidence>
<keyword evidence="2" id="KW-1185">Reference proteome</keyword>